<dbReference type="InterPro" id="IPR011990">
    <property type="entry name" value="TPR-like_helical_dom_sf"/>
</dbReference>
<gene>
    <name evidence="12" type="ORF">BgAZ_501090</name>
</gene>
<keyword evidence="7" id="KW-0733">Signal recognition particle</keyword>
<comment type="caution">
    <text evidence="12">The sequence shown here is derived from an EMBL/GenBank/DDBJ whole genome shotgun (WGS) entry which is preliminary data.</text>
</comment>
<dbReference type="AlphaFoldDB" id="A0AAD8LP42"/>
<organism evidence="12 13">
    <name type="scientific">Babesia gibsoni</name>
    <dbReference type="NCBI Taxonomy" id="33632"/>
    <lineage>
        <taxon>Eukaryota</taxon>
        <taxon>Sar</taxon>
        <taxon>Alveolata</taxon>
        <taxon>Apicomplexa</taxon>
        <taxon>Aconoidasida</taxon>
        <taxon>Piroplasmida</taxon>
        <taxon>Babesiidae</taxon>
        <taxon>Babesia</taxon>
    </lineage>
</organism>
<evidence type="ECO:0000256" key="5">
    <source>
        <dbReference type="ARBA" id="ARBA00022490"/>
    </source>
</evidence>
<evidence type="ECO:0000313" key="12">
    <source>
        <dbReference type="EMBL" id="KAK1441777.1"/>
    </source>
</evidence>
<name>A0AAD8LP42_BABGI</name>
<dbReference type="GO" id="GO:0008312">
    <property type="term" value="F:7S RNA binding"/>
    <property type="evidence" value="ECO:0007669"/>
    <property type="project" value="InterPro"/>
</dbReference>
<keyword evidence="6" id="KW-0256">Endoplasmic reticulum</keyword>
<dbReference type="GO" id="GO:0005786">
    <property type="term" value="C:signal recognition particle, endoplasmic reticulum targeting"/>
    <property type="evidence" value="ECO:0007669"/>
    <property type="project" value="UniProtKB-KW"/>
</dbReference>
<feature type="region of interest" description="Disordered" evidence="10">
    <location>
        <begin position="636"/>
        <end position="725"/>
    </location>
</feature>
<keyword evidence="9" id="KW-0175">Coiled coil</keyword>
<reference evidence="12" key="1">
    <citation type="submission" date="2023-08" db="EMBL/GenBank/DDBJ databases">
        <title>Draft sequence of the Babesia gibsoni genome.</title>
        <authorList>
            <person name="Yamagishi J.Y."/>
            <person name="Xuan X.X."/>
        </authorList>
    </citation>
    <scope>NUCLEOTIDE SEQUENCE</scope>
    <source>
        <strain evidence="12">Azabu</strain>
    </source>
</reference>
<dbReference type="InterPro" id="IPR013699">
    <property type="entry name" value="Signal_recog_part_SRP72_RNA-bd"/>
</dbReference>
<dbReference type="GO" id="GO:0006614">
    <property type="term" value="P:SRP-dependent cotranslational protein targeting to membrane"/>
    <property type="evidence" value="ECO:0007669"/>
    <property type="project" value="InterPro"/>
</dbReference>
<protein>
    <recommendedName>
        <fullName evidence="4">Signal recognition particle subunit SRP72</fullName>
    </recommendedName>
</protein>
<feature type="compositionally biased region" description="Basic residues" evidence="10">
    <location>
        <begin position="675"/>
        <end position="685"/>
    </location>
</feature>
<dbReference type="SUPFAM" id="SSF48452">
    <property type="entry name" value="TPR-like"/>
    <property type="match status" value="2"/>
</dbReference>
<evidence type="ECO:0000256" key="6">
    <source>
        <dbReference type="ARBA" id="ARBA00022824"/>
    </source>
</evidence>
<evidence type="ECO:0000256" key="4">
    <source>
        <dbReference type="ARBA" id="ARBA00018350"/>
    </source>
</evidence>
<evidence type="ECO:0000313" key="13">
    <source>
        <dbReference type="Proteomes" id="UP001230268"/>
    </source>
</evidence>
<evidence type="ECO:0000256" key="10">
    <source>
        <dbReference type="SAM" id="MobiDB-lite"/>
    </source>
</evidence>
<dbReference type="InterPro" id="IPR026270">
    <property type="entry name" value="SRP72"/>
</dbReference>
<dbReference type="PANTHER" id="PTHR14094:SF9">
    <property type="entry name" value="SIGNAL RECOGNITION PARTICLE SUBUNIT SRP72"/>
    <property type="match status" value="1"/>
</dbReference>
<evidence type="ECO:0000256" key="8">
    <source>
        <dbReference type="ARBA" id="ARBA00023274"/>
    </source>
</evidence>
<dbReference type="Gene3D" id="1.25.40.10">
    <property type="entry name" value="Tetratricopeptide repeat domain"/>
    <property type="match status" value="2"/>
</dbReference>
<proteinExistence type="inferred from homology"/>
<comment type="similarity">
    <text evidence="3">Belongs to the SRP72 family.</text>
</comment>
<evidence type="ECO:0000256" key="7">
    <source>
        <dbReference type="ARBA" id="ARBA00023135"/>
    </source>
</evidence>
<evidence type="ECO:0000259" key="11">
    <source>
        <dbReference type="Pfam" id="PF08492"/>
    </source>
</evidence>
<feature type="coiled-coil region" evidence="9">
    <location>
        <begin position="279"/>
        <end position="306"/>
    </location>
</feature>
<dbReference type="Proteomes" id="UP001230268">
    <property type="component" value="Unassembled WGS sequence"/>
</dbReference>
<keyword evidence="13" id="KW-1185">Reference proteome</keyword>
<dbReference type="Pfam" id="PF08492">
    <property type="entry name" value="SRP72"/>
    <property type="match status" value="1"/>
</dbReference>
<sequence>MAKEPQTAQSVEKALREVGQLIHEDRFAEASRLCFRAIKAHGGQNAFYRAKCYCDIRLSRWHSCLETVGWLHLFVEHPSLALRGNKKCPKRLRRVASAQRAGQRSDEVEVIRDAAKTHIENGDCLWLHFEQAYSYYKLGKFDRALYALKLCADGMPPRELHRSDITPLPSLDGQEVTTATECQVTLDPTLSEKYGFLLAQIYFRLGRFNRARDIYNITQKGEEDPLVSLNALSVDLNLAADLDSDAKRNLFMDIDRHMDKRIDKGDGISYEFFYNWAIAKILEGDYDKAENYLDLAEERLSSELKDELGEDHTLHTEPSFVAIEATRVYLLDRRNCQDLAKKRIDGLWENFKDSDSIDPGILMIVLNSWLSLCIVEEVGDMTAAVSRLEALLKNGNVNCKFTKRELLDIHHNIVARLIASGNSARCKVHMMKFMDFLKKDAFLHNGLASVEYSEGRVDSSISVLKRGISINKKSILLMHSVVSVLLAEGRYTSTLRTVQLFAEELKASGYSAFYWGTLLDCYIYLRHKDEVVNVLNELLECEYSQDIAAVLQRGCKFLESQGMYDEARKIHSALYDKEKKDTVAYCGILFNESFMDIDEGIAFTLPVAISDSLFKDLRFIDAEELEAEGKMKIRKHTMDERKVRKSRRRKRVKKVDTSKGPPDPERWLPKYQRAAFKKMMKRKKDATRGNTQGSTTYTSSSKPTSVTISTDTAASQNRRRRNRKK</sequence>
<evidence type="ECO:0000256" key="3">
    <source>
        <dbReference type="ARBA" id="ARBA00007676"/>
    </source>
</evidence>
<feature type="compositionally biased region" description="Basic and acidic residues" evidence="10">
    <location>
        <begin position="654"/>
        <end position="668"/>
    </location>
</feature>
<evidence type="ECO:0000256" key="9">
    <source>
        <dbReference type="SAM" id="Coils"/>
    </source>
</evidence>
<keyword evidence="5" id="KW-0963">Cytoplasm</keyword>
<comment type="subcellular location">
    <subcellularLocation>
        <location evidence="2">Cytoplasm</location>
    </subcellularLocation>
    <subcellularLocation>
        <location evidence="1">Endoplasmic reticulum</location>
    </subcellularLocation>
</comment>
<dbReference type="GO" id="GO:0005783">
    <property type="term" value="C:endoplasmic reticulum"/>
    <property type="evidence" value="ECO:0007669"/>
    <property type="project" value="UniProtKB-SubCell"/>
</dbReference>
<dbReference type="EMBL" id="JAVEPI010000005">
    <property type="protein sequence ID" value="KAK1441777.1"/>
    <property type="molecule type" value="Genomic_DNA"/>
</dbReference>
<evidence type="ECO:0000256" key="2">
    <source>
        <dbReference type="ARBA" id="ARBA00004496"/>
    </source>
</evidence>
<dbReference type="GO" id="GO:0043022">
    <property type="term" value="F:ribosome binding"/>
    <property type="evidence" value="ECO:0007669"/>
    <property type="project" value="TreeGrafter"/>
</dbReference>
<feature type="compositionally biased region" description="Low complexity" evidence="10">
    <location>
        <begin position="694"/>
        <end position="707"/>
    </location>
</feature>
<evidence type="ECO:0000256" key="1">
    <source>
        <dbReference type="ARBA" id="ARBA00004240"/>
    </source>
</evidence>
<feature type="compositionally biased region" description="Basic residues" evidence="10">
    <location>
        <begin position="643"/>
        <end position="653"/>
    </location>
</feature>
<feature type="domain" description="Signal recognition particle SRP72 subunit RNA-binding" evidence="11">
    <location>
        <begin position="631"/>
        <end position="678"/>
    </location>
</feature>
<keyword evidence="8" id="KW-0687">Ribonucleoprotein</keyword>
<accession>A0AAD8LP42</accession>
<dbReference type="PANTHER" id="PTHR14094">
    <property type="entry name" value="SIGNAL RECOGNITION PARTICLE 72"/>
    <property type="match status" value="1"/>
</dbReference>